<dbReference type="SUPFAM" id="SSF52540">
    <property type="entry name" value="P-loop containing nucleoside triphosphate hydrolases"/>
    <property type="match status" value="1"/>
</dbReference>
<protein>
    <submittedName>
        <fullName evidence="1">Uncharacterized protein</fullName>
    </submittedName>
</protein>
<reference evidence="1 2" key="1">
    <citation type="journal article" date="2017" name="Mol. Biol. Evol.">
        <title>The 4-celled Tetrabaena socialis nuclear genome reveals the essential components for genetic control of cell number at the origin of multicellularity in the volvocine lineage.</title>
        <authorList>
            <person name="Featherston J."/>
            <person name="Arakaki Y."/>
            <person name="Hanschen E.R."/>
            <person name="Ferris P.J."/>
            <person name="Michod R.E."/>
            <person name="Olson B.J.S.C."/>
            <person name="Nozaki H."/>
            <person name="Durand P.M."/>
        </authorList>
    </citation>
    <scope>NUCLEOTIDE SEQUENCE [LARGE SCALE GENOMIC DNA]</scope>
    <source>
        <strain evidence="1 2">NIES-571</strain>
    </source>
</reference>
<accession>A0A2J8A734</accession>
<dbReference type="AlphaFoldDB" id="A0A2J8A734"/>
<proteinExistence type="predicted"/>
<comment type="caution">
    <text evidence="1">The sequence shown here is derived from an EMBL/GenBank/DDBJ whole genome shotgun (WGS) entry which is preliminary data.</text>
</comment>
<keyword evidence="2" id="KW-1185">Reference proteome</keyword>
<name>A0A2J8A734_9CHLO</name>
<dbReference type="Proteomes" id="UP000236333">
    <property type="component" value="Unassembled WGS sequence"/>
</dbReference>
<sequence>MELVTAPLLLLLDEPTSGLDSWAAANLLRTCSKASKPGSMPWLPAARAAESLPCMSWYGGLGPPRLAAVVTAALRLAGPGRRRLPVCRPAPAGPSGRLLRVLRRRLLLLLR</sequence>
<organism evidence="1 2">
    <name type="scientific">Tetrabaena socialis</name>
    <dbReference type="NCBI Taxonomy" id="47790"/>
    <lineage>
        <taxon>Eukaryota</taxon>
        <taxon>Viridiplantae</taxon>
        <taxon>Chlorophyta</taxon>
        <taxon>core chlorophytes</taxon>
        <taxon>Chlorophyceae</taxon>
        <taxon>CS clade</taxon>
        <taxon>Chlamydomonadales</taxon>
        <taxon>Tetrabaenaceae</taxon>
        <taxon>Tetrabaena</taxon>
    </lineage>
</organism>
<dbReference type="InterPro" id="IPR027417">
    <property type="entry name" value="P-loop_NTPase"/>
</dbReference>
<gene>
    <name evidence="1" type="ORF">TSOC_005072</name>
</gene>
<evidence type="ECO:0000313" key="2">
    <source>
        <dbReference type="Proteomes" id="UP000236333"/>
    </source>
</evidence>
<dbReference type="EMBL" id="PGGS01000134">
    <property type="protein sequence ID" value="PNH08334.1"/>
    <property type="molecule type" value="Genomic_DNA"/>
</dbReference>
<evidence type="ECO:0000313" key="1">
    <source>
        <dbReference type="EMBL" id="PNH08334.1"/>
    </source>
</evidence>